<name>A0ABW6VJL5_MICFU</name>
<feature type="domain" description="Teneurin-like YD-shell" evidence="4">
    <location>
        <begin position="2261"/>
        <end position="2502"/>
    </location>
</feature>
<feature type="compositionally biased region" description="Low complexity" evidence="2">
    <location>
        <begin position="61"/>
        <end position="80"/>
    </location>
</feature>
<dbReference type="PANTHER" id="PTHR32305">
    <property type="match status" value="1"/>
</dbReference>
<dbReference type="InterPro" id="IPR050708">
    <property type="entry name" value="T6SS_VgrG/RHS"/>
</dbReference>
<dbReference type="InterPro" id="IPR045351">
    <property type="entry name" value="DUF6531"/>
</dbReference>
<feature type="domain" description="Teneurin-like YD-shell" evidence="4">
    <location>
        <begin position="2508"/>
        <end position="2808"/>
    </location>
</feature>
<dbReference type="InterPro" id="IPR056823">
    <property type="entry name" value="TEN-like_YD-shell"/>
</dbReference>
<comment type="caution">
    <text evidence="5">The sequence shown here is derived from an EMBL/GenBank/DDBJ whole genome shotgun (WGS) entry which is preliminary data.</text>
</comment>
<dbReference type="PANTHER" id="PTHR32305:SF15">
    <property type="entry name" value="PROTEIN RHSA-RELATED"/>
    <property type="match status" value="1"/>
</dbReference>
<organism evidence="5 6">
    <name type="scientific">Microtetraspora fusca</name>
    <dbReference type="NCBI Taxonomy" id="1997"/>
    <lineage>
        <taxon>Bacteria</taxon>
        <taxon>Bacillati</taxon>
        <taxon>Actinomycetota</taxon>
        <taxon>Actinomycetes</taxon>
        <taxon>Streptosporangiales</taxon>
        <taxon>Streptosporangiaceae</taxon>
        <taxon>Microtetraspora</taxon>
    </lineage>
</organism>
<dbReference type="InterPro" id="IPR022385">
    <property type="entry name" value="Rhs_assc_core"/>
</dbReference>
<evidence type="ECO:0000256" key="1">
    <source>
        <dbReference type="ARBA" id="ARBA00022737"/>
    </source>
</evidence>
<evidence type="ECO:0000256" key="2">
    <source>
        <dbReference type="SAM" id="MobiDB-lite"/>
    </source>
</evidence>
<dbReference type="Gene3D" id="2.180.10.10">
    <property type="entry name" value="RHS repeat-associated core"/>
    <property type="match status" value="5"/>
</dbReference>
<feature type="compositionally biased region" description="Polar residues" evidence="2">
    <location>
        <begin position="2805"/>
        <end position="2814"/>
    </location>
</feature>
<proteinExistence type="predicted"/>
<keyword evidence="6" id="KW-1185">Reference proteome</keyword>
<sequence length="3201" mass="340411">MAVADSVPVVSSLAASGTQGSGLWTLSSLTPYFQARITDPLSRSSFLTYELEHDPSVPAQGSGLISSGSGTSPAASGSSTQVSVPSGKLTDGWMVRWRVRGVTTTGVNGPWSDWQLAKVDVSKPAVSELSASGTQASGAWTLTLLTPDFQAKITDPVNSRNSYLGAEVEHDPSVPRQGSGLIWSGRGTTATSGSNPYALVTVPSGKLTDGWLVRWRVRAVTTTGVNGPWSDWQLAKVDADKPTVSELSASGTQGSGLWTLSSLTPNFQAKVTDPVGMPPFFFRESFLGAEVEHDPSVPGQGSGLIWSGTGTTATSGSNRSASVSVPSGKLTDGWVVRWRVRAVTTTGVNGPWSDWQSAKVDIDKPAVSELSASGTQGSGLWTLSSLTPKFQAKVTDPAGMPPIFYRESFLGAEVEHDPSVPGQGSGLIWSGTGTTATSGSNRSASVSVPSGKLTDGWVVRWRVRAVTTTGVNGPWSDWQSAKVDIDKPAVSELSASGTQGSGLWTLSSLTPKFQAKVTDPAFFRESFLGAEVEHDPSVPGQGSGLIWSATGTTATSGSSNRYASVSVPSGKLTDGWVVRWRVRAVTTTGVNGPWSDWQIAKIDVNKPAGTGLGVVPGTKTGTTSWVLASATPWLYTKVTDAGGLASYLSAEIEHDPSAPGQGSGLIWSGTATKSYASASNAWVQVPPGKLTDGWLVRWRVRGINTSGTSGPWSDWQTATVDINKPATAAAGIAPGTPGPAAWTTGSLTPSLFAKVTDPQGRSSYLGVEVEHDPDAPEQGSGQIYAGTGTTAYASETNAWADIPSGKLSEGWRIRWRVRGVTTDGVQGPWSVWQLATVSALPFQTFSPGDNTQVGTLQPTLSAYAQSPSGTKVVYWFQLCSGTKDHWTWCESSPEWTKDGTFTPERKLTWGKTYWWYAKAATSAITVTSSWRTFTTAPEQGSLNALLGAGTDGREFGHVGGNYTTSVTDVSVAAVGLPLSVNRTYNSLDPRTDGAFGAGWSTRWDMRIVDEPATATALVTYPDGSEQRFASRGDGSYAAPQGMFATLVAVTGGGWRLMDKSSTSYWFDPTGRLTKISDRRGRVQELTFGTDGKLSKVTATGGRSLSFNWNGNHVASVNTDPVGGTSITWTYSYQGDKLVKVCPPASNGACTVYEYGDASKYRSVVLNSAPVGYWRLNETTTALNSKIVSSVGATLGEGDAKLAGDKADVTVGVSGALAGSPDTAMTFAGTSGSAYVSLPDAMISGRGGDLAVEAWFKTTGSGTVLGYQSSSDSASFPPGSYVPAIYVGTDGKLRGQFWTGTVAPITSSGVVNDGAWHHVVLAGATTTQTLFLDGQVVGTLAGKITHSGSDSMFDARIGYGFGSFGWPAMGNLFTTFPFKGSIDEVAVYDSPLGLAAVRTHYAARLAQSVLTKETQPSGRIHAENTYVADGGRVKTYTDANGGTWTLSDLIYAKESTTQTHATVTVTDPHNGKLTYVTDALRGYRDVSTTDQLDKTTTIAYDTGGFAAKITDPNGNATELSYNARGNLIAKKLCRSSDACSTEYYSYYLNVDEPFNPRNDQVTTFRDARSASATDDTYAVVMTYNAFGEPTKKTVPATADFPDGRSQVTAYTDGTEPAIGGGNTPAGLVKSQKDFKGNETTYAYTVAGDLAQETSPTGLVKKYSYDAIGRMTSSTEVSTANPGGVTTTISYDPQGRRVAVTNSAVKNEVTGVTHTLRQSITYDADGNPLTTSLSDLTGGDPERKTTYTYDSYGRADSVTGPEGGVERFGYDHKGQKVSYTDARDSVYNYAYTARGGLATITLKGWTGSPVNPQAATDVVMASYAYDPAGRMASQTDVMGRTTSYTYYKDDLAAETIASGARLNGASTGRDVVLDSKVYDPAGHITRQTIDGGTLRVDATYDAAGRLTSQTADPAKLARTSSYAYDANDNVTKITQTAAGTDRAEITEYVYDAADQPIRQAVRNNGPDLVTTLTVDERGLVTAVTDPRGNASGATASDYTIDLRYDSTGKPVEVKLPQVKVERNGGAPVLERPTTRLGYNTFGGQTHVVDAEGRKTTTSFDRAGRVIWQARPAYTPPGGTQIVPTVTAVYDAVGQQISSTDARGHTTTAVYDGLGRKVQVINPSVGGAAAGTTTYTYDLIGEALSQTDPTGAHWEATYDDLGRQISTTTFERKPTAAAYVTKLEYDDAGNLTKAIRPTGDATTRAYNALGELTSHTDASQNATSFDYDLSGRVIKTTNPLGASTTTSFDLAGRQIGTADVDASGNVLRTSSFGYDAAGNPISQTSATGHTTTRVFDAVNRLIEQREPVSASETITTSFGYDAAGQETRSTDGRGNSTYTTYNSLGLVESMIEPSTAAHPNLSDRTWTSVYDAAGNPVTSLYPGGVRVERVFDELNLLVKQTGSGAEVATKDKTFSYDLAGHLTGAGDLTFILNDRGHLLKSTGLGGDISAYAYDANNRLVQRIDATGTTSFTWDSDDRLAQMVDPVTSAIVGYIYDQASRLTAMTYGSNGARRTFAYDPLNRLTKDELKTSQDSLIASVAYGYDQEDNMISKATSGTAGAGSNTYTYDWASRLTSWTAPDGKTTEYGWDAAGNRIRAGDETFDYDERNRLTSGDGYTYTYTPRGTLAESSNGRVQITKFDAFDRLIQDGTATYDYDALDRMATRTESGQTTKFAYDGQTNNLTSVTDANNVTKASYGRDAFGSTVSLSDRGLAQLAFSDLHGDLIGTFTTGGTELADSTAYNPFGEVIAQSGATHDLGYQGGYTDPTTKKVNMAARWYQPATGSFTSRDSLAQSATPSVQLNRYTYANDNPLTNTDPTGHKAVKVPPRPKVKKVTTSKEYNTCKKNKFQGPNCKEEYKLYQDINSFKSACNTGYAYDTTSTACDKAVQAYQTCRIAGKKTAIDCEAAAITVACIKRLVGEVDCHDAEVVYKSCRTRTVAGKGAPAAICVEGNAEYARCAEDYTRGTRDVCVGAVASYEDCRNTGVGAQKCEVVRDVYAQCNYTGVSNVGGRRGYGMGAGVCQEVASDTTRCFLDKSIKGSKGDCFSAGIIQLECLKFADGNQKECGKLADAIYWCLGHAESKYCGDEPQYKCNKSKTQCTYYYSAVQAWFIKKLDKDAVDFTSLCSYTTAVSINPKWENQMDRASGICGLVTAGLTLLVNSEKGALNKEWNDTRKRYPGSDVTIQIVYGLGRPKYFIFPVTDFK</sequence>
<dbReference type="Pfam" id="PF13385">
    <property type="entry name" value="Laminin_G_3"/>
    <property type="match status" value="1"/>
</dbReference>
<dbReference type="Proteomes" id="UP001602119">
    <property type="component" value="Unassembled WGS sequence"/>
</dbReference>
<feature type="region of interest" description="Disordered" evidence="2">
    <location>
        <begin position="2805"/>
        <end position="2828"/>
    </location>
</feature>
<dbReference type="RefSeq" id="WP_387348360.1">
    <property type="nucleotide sequence ID" value="NZ_JBIAXI010000054.1"/>
</dbReference>
<feature type="region of interest" description="Disordered" evidence="2">
    <location>
        <begin position="1729"/>
        <end position="1761"/>
    </location>
</feature>
<protein>
    <submittedName>
        <fullName evidence="5">RHS repeat-associated core domain-containing protein</fullName>
    </submittedName>
</protein>
<dbReference type="Pfam" id="PF25023">
    <property type="entry name" value="TEN_YD-shell"/>
    <property type="match status" value="2"/>
</dbReference>
<reference evidence="5 6" key="1">
    <citation type="submission" date="2024-10" db="EMBL/GenBank/DDBJ databases">
        <title>The Natural Products Discovery Center: Release of the First 8490 Sequenced Strains for Exploring Actinobacteria Biosynthetic Diversity.</title>
        <authorList>
            <person name="Kalkreuter E."/>
            <person name="Kautsar S.A."/>
            <person name="Yang D."/>
            <person name="Bader C.D."/>
            <person name="Teijaro C.N."/>
            <person name="Fluegel L."/>
            <person name="Davis C.M."/>
            <person name="Simpson J.R."/>
            <person name="Lauterbach L."/>
            <person name="Steele A.D."/>
            <person name="Gui C."/>
            <person name="Meng S."/>
            <person name="Li G."/>
            <person name="Viehrig K."/>
            <person name="Ye F."/>
            <person name="Su P."/>
            <person name="Kiefer A.F."/>
            <person name="Nichols A."/>
            <person name="Cepeda A.J."/>
            <person name="Yan W."/>
            <person name="Fan B."/>
            <person name="Jiang Y."/>
            <person name="Adhikari A."/>
            <person name="Zheng C.-J."/>
            <person name="Schuster L."/>
            <person name="Cowan T.M."/>
            <person name="Smanski M.J."/>
            <person name="Chevrette M.G."/>
            <person name="De Carvalho L.P.S."/>
            <person name="Shen B."/>
        </authorList>
    </citation>
    <scope>NUCLEOTIDE SEQUENCE [LARGE SCALE GENOMIC DNA]</scope>
    <source>
        <strain evidence="5 6">NPDC001281</strain>
    </source>
</reference>
<evidence type="ECO:0000259" key="3">
    <source>
        <dbReference type="Pfam" id="PF20148"/>
    </source>
</evidence>
<dbReference type="Pfam" id="PF05593">
    <property type="entry name" value="RHS_repeat"/>
    <property type="match status" value="3"/>
</dbReference>
<dbReference type="NCBIfam" id="TIGR01643">
    <property type="entry name" value="YD_repeat_2x"/>
    <property type="match status" value="6"/>
</dbReference>
<dbReference type="SUPFAM" id="SSF49899">
    <property type="entry name" value="Concanavalin A-like lectins/glucanases"/>
    <property type="match status" value="1"/>
</dbReference>
<dbReference type="Gene3D" id="2.60.120.200">
    <property type="match status" value="1"/>
</dbReference>
<keyword evidence="1" id="KW-0677">Repeat</keyword>
<feature type="region of interest" description="Disordered" evidence="2">
    <location>
        <begin position="58"/>
        <end position="86"/>
    </location>
</feature>
<dbReference type="NCBIfam" id="TIGR03696">
    <property type="entry name" value="Rhs_assc_core"/>
    <property type="match status" value="1"/>
</dbReference>
<dbReference type="InterPro" id="IPR013320">
    <property type="entry name" value="ConA-like_dom_sf"/>
</dbReference>
<evidence type="ECO:0000313" key="6">
    <source>
        <dbReference type="Proteomes" id="UP001602119"/>
    </source>
</evidence>
<dbReference type="InterPro" id="IPR031325">
    <property type="entry name" value="RHS_repeat"/>
</dbReference>
<dbReference type="EMBL" id="JBIAXI010000054">
    <property type="protein sequence ID" value="MFF4779561.1"/>
    <property type="molecule type" value="Genomic_DNA"/>
</dbReference>
<evidence type="ECO:0000313" key="5">
    <source>
        <dbReference type="EMBL" id="MFF4779561.1"/>
    </source>
</evidence>
<dbReference type="InterPro" id="IPR006530">
    <property type="entry name" value="YD"/>
</dbReference>
<dbReference type="Pfam" id="PF20148">
    <property type="entry name" value="DUF6531"/>
    <property type="match status" value="1"/>
</dbReference>
<feature type="compositionally biased region" description="Basic residues" evidence="2">
    <location>
        <begin position="2818"/>
        <end position="2828"/>
    </location>
</feature>
<gene>
    <name evidence="5" type="ORF">ACFY05_42780</name>
</gene>
<evidence type="ECO:0000259" key="4">
    <source>
        <dbReference type="Pfam" id="PF25023"/>
    </source>
</evidence>
<accession>A0ABW6VJL5</accession>
<feature type="domain" description="DUF6531" evidence="3">
    <location>
        <begin position="960"/>
        <end position="1028"/>
    </location>
</feature>